<dbReference type="OrthoDB" id="2255941at2759"/>
<dbReference type="EMBL" id="JAEPRD010000472">
    <property type="protein sequence ID" value="KAG2191122.1"/>
    <property type="molecule type" value="Genomic_DNA"/>
</dbReference>
<name>A0A8H7UR83_9FUNG</name>
<dbReference type="AlphaFoldDB" id="A0A8H7UR83"/>
<evidence type="ECO:0000313" key="3">
    <source>
        <dbReference type="Proteomes" id="UP000603453"/>
    </source>
</evidence>
<comment type="caution">
    <text evidence="2">The sequence shown here is derived from an EMBL/GenBank/DDBJ whole genome shotgun (WGS) entry which is preliminary data.</text>
</comment>
<keyword evidence="3" id="KW-1185">Reference proteome</keyword>
<evidence type="ECO:0000256" key="1">
    <source>
        <dbReference type="SAM" id="MobiDB-lite"/>
    </source>
</evidence>
<feature type="region of interest" description="Disordered" evidence="1">
    <location>
        <begin position="520"/>
        <end position="541"/>
    </location>
</feature>
<reference evidence="2" key="1">
    <citation type="submission" date="2020-12" db="EMBL/GenBank/DDBJ databases">
        <title>Metabolic potential, ecology and presence of endohyphal bacteria is reflected in genomic diversity of Mucoromycotina.</title>
        <authorList>
            <person name="Muszewska A."/>
            <person name="Okrasinska A."/>
            <person name="Steczkiewicz K."/>
            <person name="Drgas O."/>
            <person name="Orlowska M."/>
            <person name="Perlinska-Lenart U."/>
            <person name="Aleksandrzak-Piekarczyk T."/>
            <person name="Szatraj K."/>
            <person name="Zielenkiewicz U."/>
            <person name="Pilsyk S."/>
            <person name="Malc E."/>
            <person name="Mieczkowski P."/>
            <person name="Kruszewska J.S."/>
            <person name="Biernat P."/>
            <person name="Pawlowska J."/>
        </authorList>
    </citation>
    <scope>NUCLEOTIDE SEQUENCE</scope>
    <source>
        <strain evidence="2">WA0000017839</strain>
    </source>
</reference>
<accession>A0A8H7UR83</accession>
<protein>
    <submittedName>
        <fullName evidence="2">Uncharacterized protein</fullName>
    </submittedName>
</protein>
<feature type="compositionally biased region" description="Basic and acidic residues" evidence="1">
    <location>
        <begin position="526"/>
        <end position="537"/>
    </location>
</feature>
<evidence type="ECO:0000313" key="2">
    <source>
        <dbReference type="EMBL" id="KAG2191122.1"/>
    </source>
</evidence>
<proteinExistence type="predicted"/>
<organism evidence="2 3">
    <name type="scientific">Mucor saturninus</name>
    <dbReference type="NCBI Taxonomy" id="64648"/>
    <lineage>
        <taxon>Eukaryota</taxon>
        <taxon>Fungi</taxon>
        <taxon>Fungi incertae sedis</taxon>
        <taxon>Mucoromycota</taxon>
        <taxon>Mucoromycotina</taxon>
        <taxon>Mucoromycetes</taxon>
        <taxon>Mucorales</taxon>
        <taxon>Mucorineae</taxon>
        <taxon>Mucoraceae</taxon>
        <taxon>Mucor</taxon>
    </lineage>
</organism>
<gene>
    <name evidence="2" type="ORF">INT47_006030</name>
</gene>
<sequence>MSKVTFFKTQFLFDNVVETSPALFSEDAQKFVAVDFNIGWAMKTVNSYFPNKNKKVALKDGNHVNDHRVVKKCQGSIMCNNSACALYEKQLRPPVEQKLIANKKCIHCNNSMKWIQCAVTVEYYFSFLRSECTMNHKVNRFKKIEHLHSSYVQKHLTNDQQKKVDQIILKNPAATPGGVIAGISMRSDEISEDVEDINPVLLNRERTKHELRAAKIRNGLALVKGTDLFVDFAKIEDEFPEYILSAELVSSKFCIIFSCPEMAMAKLPFENYPMITDVTFKAVPKGFYLCSTVIFVPEMKKHIVIFQAIIKKLDADQFAIYFKALFEKFAIKSDNFLGMIMDFSQAQREGFYQAFNSCFPDSGILPTRLLKGCYMHWKQSVQRIVSNHSLVPAEKSTQFISLTYKLLKTTVEEVFIETAQSMIREFPNVRRWLQWWLQPTISSMIFNCRTVLSDALRKHPSRTSNAIESYHSALYRLIPKRKALNVSLRLIFQVCRRDGRLLRNYFKFRLAPSYSKNASKKRKHYFKDPANDGRAPDNNKTIFDSQKKRKVELSDGEVQTQRTVDVEVEDTQSSTEDDFDLYFDQIDKNPDVELADESDLQESLVVFEKHDEPILGALGGFIIDEPIIEMFGTINSNMTGSLSKPDEDKEIEGILREIEEEGKWINGTDILKMPKGTVTVSQYQQNAASFNLISKQVNDGLVVKEGFLSAIAANRKNSCFIDATFELLWNAVLPFVSLEGLEYNRYDSILIDSYKKYTSTVETMDEKKLAVREASAMIRGFVCGIPSSIHDDNSPPQFTDGDPACSVELLMLFFSNMSVELKARIGGFKDSVSRIHHCSETHEHNFISDIRFADLLDIDDLMRDFLLETQE</sequence>
<dbReference type="Proteomes" id="UP000603453">
    <property type="component" value="Unassembled WGS sequence"/>
</dbReference>